<dbReference type="Proteomes" id="UP000595498">
    <property type="component" value="Chromosome"/>
</dbReference>
<keyword evidence="1" id="KW-1133">Transmembrane helix</keyword>
<evidence type="ECO:0000313" key="3">
    <source>
        <dbReference type="Proteomes" id="UP000595498"/>
    </source>
</evidence>
<evidence type="ECO:0000256" key="1">
    <source>
        <dbReference type="SAM" id="Phobius"/>
    </source>
</evidence>
<reference evidence="2 3" key="1">
    <citation type="submission" date="2021-01" db="EMBL/GenBank/DDBJ databases">
        <title>FDA dAtabase for Regulatory Grade micrObial Sequences (FDA-ARGOS): Supporting development and validation of Infectious Disease Dx tests.</title>
        <authorList>
            <person name="Sproer C."/>
            <person name="Gronow S."/>
            <person name="Severitt S."/>
            <person name="Schroder I."/>
            <person name="Tallon L."/>
            <person name="Sadzewicz L."/>
            <person name="Zhao X."/>
            <person name="Boylan J."/>
            <person name="Ott S."/>
            <person name="Bowen H."/>
            <person name="Vavikolanu K."/>
            <person name="Mehta A."/>
            <person name="Aluvathingal J."/>
            <person name="Nadendla S."/>
            <person name="Lowell S."/>
            <person name="Myers T."/>
            <person name="Yan Y."/>
            <person name="Sichtig H."/>
        </authorList>
    </citation>
    <scope>NUCLEOTIDE SEQUENCE [LARGE SCALE GENOMIC DNA]</scope>
    <source>
        <strain evidence="2 3">FDAARGOS_1141</strain>
    </source>
</reference>
<keyword evidence="1" id="KW-0812">Transmembrane</keyword>
<dbReference type="EMBL" id="CP068224">
    <property type="protein sequence ID" value="QQT52097.1"/>
    <property type="molecule type" value="Genomic_DNA"/>
</dbReference>
<keyword evidence="3" id="KW-1185">Reference proteome</keyword>
<feature type="transmembrane region" description="Helical" evidence="1">
    <location>
        <begin position="6"/>
        <end position="27"/>
    </location>
</feature>
<keyword evidence="1" id="KW-0472">Membrane</keyword>
<proteinExistence type="predicted"/>
<protein>
    <submittedName>
        <fullName evidence="2">Uncharacterized protein</fullName>
    </submittedName>
</protein>
<accession>A0ABX7CJ49</accession>
<gene>
    <name evidence="2" type="ORF">I6I98_17705</name>
</gene>
<sequence>MKDYIEYVSIGLTVLALLITLIVYFAHDRRRKKQEAKLNAYQWCDANSTENQYQQISDF</sequence>
<name>A0ABX7CJ49_SPHMU</name>
<evidence type="ECO:0000313" key="2">
    <source>
        <dbReference type="EMBL" id="QQT52097.1"/>
    </source>
</evidence>
<organism evidence="2 3">
    <name type="scientific">Sphingobacterium multivorum</name>
    <dbReference type="NCBI Taxonomy" id="28454"/>
    <lineage>
        <taxon>Bacteria</taxon>
        <taxon>Pseudomonadati</taxon>
        <taxon>Bacteroidota</taxon>
        <taxon>Sphingobacteriia</taxon>
        <taxon>Sphingobacteriales</taxon>
        <taxon>Sphingobacteriaceae</taxon>
        <taxon>Sphingobacterium</taxon>
    </lineage>
</organism>